<keyword evidence="12" id="KW-1185">Reference proteome</keyword>
<evidence type="ECO:0000256" key="6">
    <source>
        <dbReference type="ARBA" id="ARBA00022989"/>
    </source>
</evidence>
<feature type="transmembrane region" description="Helical" evidence="10">
    <location>
        <begin position="306"/>
        <end position="328"/>
    </location>
</feature>
<evidence type="ECO:0000256" key="5">
    <source>
        <dbReference type="ARBA" id="ARBA00022692"/>
    </source>
</evidence>
<dbReference type="EMBL" id="SRLH01000005">
    <property type="protein sequence ID" value="TGD57601.1"/>
    <property type="molecule type" value="Genomic_DNA"/>
</dbReference>
<reference evidence="11 12" key="1">
    <citation type="submission" date="2019-04" db="EMBL/GenBank/DDBJ databases">
        <title>Flavobacterium sp. strain DS2-A Genome sequencing and assembly.</title>
        <authorList>
            <person name="Kim I."/>
        </authorList>
    </citation>
    <scope>NUCLEOTIDE SEQUENCE [LARGE SCALE GENOMIC DNA]</scope>
    <source>
        <strain evidence="11 12">DS2-A</strain>
    </source>
</reference>
<accession>A0A4Z0L544</accession>
<evidence type="ECO:0000256" key="9">
    <source>
        <dbReference type="ARBA" id="ARBA00031636"/>
    </source>
</evidence>
<feature type="transmembrane region" description="Helical" evidence="10">
    <location>
        <begin position="82"/>
        <end position="101"/>
    </location>
</feature>
<dbReference type="CDD" id="cd13139">
    <property type="entry name" value="MATE_like_14"/>
    <property type="match status" value="1"/>
</dbReference>
<dbReference type="GO" id="GO:0005886">
    <property type="term" value="C:plasma membrane"/>
    <property type="evidence" value="ECO:0007669"/>
    <property type="project" value="UniProtKB-SubCell"/>
</dbReference>
<keyword evidence="3" id="KW-0050">Antiport</keyword>
<evidence type="ECO:0000256" key="1">
    <source>
        <dbReference type="ARBA" id="ARBA00004651"/>
    </source>
</evidence>
<protein>
    <recommendedName>
        <fullName evidence="9">Multidrug-efflux transporter</fullName>
    </recommendedName>
</protein>
<organism evidence="11 12">
    <name type="scientific">Flavobacterium humi</name>
    <dbReference type="NCBI Taxonomy" id="2562683"/>
    <lineage>
        <taxon>Bacteria</taxon>
        <taxon>Pseudomonadati</taxon>
        <taxon>Bacteroidota</taxon>
        <taxon>Flavobacteriia</taxon>
        <taxon>Flavobacteriales</taxon>
        <taxon>Flavobacteriaceae</taxon>
        <taxon>Flavobacterium</taxon>
    </lineage>
</organism>
<evidence type="ECO:0000256" key="7">
    <source>
        <dbReference type="ARBA" id="ARBA00023065"/>
    </source>
</evidence>
<proteinExistence type="predicted"/>
<keyword evidence="6 10" id="KW-1133">Transmembrane helix</keyword>
<dbReference type="Pfam" id="PF01554">
    <property type="entry name" value="MatE"/>
    <property type="match status" value="2"/>
</dbReference>
<feature type="transmembrane region" description="Helical" evidence="10">
    <location>
        <begin position="385"/>
        <end position="406"/>
    </location>
</feature>
<dbReference type="PANTHER" id="PTHR43298">
    <property type="entry name" value="MULTIDRUG RESISTANCE PROTEIN NORM-RELATED"/>
    <property type="match status" value="1"/>
</dbReference>
<dbReference type="AlphaFoldDB" id="A0A4Z0L544"/>
<feature type="transmembrane region" description="Helical" evidence="10">
    <location>
        <begin position="349"/>
        <end position="373"/>
    </location>
</feature>
<keyword evidence="4" id="KW-1003">Cell membrane</keyword>
<keyword evidence="5 10" id="KW-0812">Transmembrane</keyword>
<comment type="subcellular location">
    <subcellularLocation>
        <location evidence="1">Cell membrane</location>
        <topology evidence="1">Multi-pass membrane protein</topology>
    </subcellularLocation>
</comment>
<name>A0A4Z0L544_9FLAO</name>
<keyword evidence="7" id="KW-0406">Ion transport</keyword>
<evidence type="ECO:0000256" key="8">
    <source>
        <dbReference type="ARBA" id="ARBA00023136"/>
    </source>
</evidence>
<evidence type="ECO:0000256" key="10">
    <source>
        <dbReference type="SAM" id="Phobius"/>
    </source>
</evidence>
<feature type="transmembrane region" description="Helical" evidence="10">
    <location>
        <begin position="418"/>
        <end position="438"/>
    </location>
</feature>
<sequence>MTKTSDLSTFSRIISTIKTAVKGDESFDYTTGSIKKAVILLAIPMVLEMMMESVFALVDLYFVGHLEHSSYAIQTVGLTESVITIIYSLAIGISMAATAIVARRIGEKDPVAAAKAGMQAIVIAVAINTAISILGLIYAKDILLLMGASQESADYGVNFTRIMMGGSLGIMLLFLINGIFRGAGNAAIAMKSLWLANLCNIILCPLFINGLGPIPAFGLVGAAMATTAGRSIGVLYQMYHLFNGKGILKIIPSYFIPDFEQIKNIVKIAAPGVLQFVIASCSWIFLAQLVATTGGDHGSAGYQTALRIMMFFILPAWGLSNAAATLVGQNLGANQIGRAEKSVFTTAKYNVIFMAAIMLFCLFFGSYVVSFFTNDGIVKDTAVEALKIMSLGYIFYGIGMVLINTFNGAGDTWTPTWVNFFGFWMFQIPLAYLLAKYYKMGPTGVFMAVPIAETAITLASIFLYRKGKWKRIEV</sequence>
<feature type="transmembrane region" description="Helical" evidence="10">
    <location>
        <begin position="192"/>
        <end position="208"/>
    </location>
</feature>
<feature type="transmembrane region" description="Helical" evidence="10">
    <location>
        <begin position="159"/>
        <end position="180"/>
    </location>
</feature>
<dbReference type="GO" id="GO:0006811">
    <property type="term" value="P:monoatomic ion transport"/>
    <property type="evidence" value="ECO:0007669"/>
    <property type="project" value="UniProtKB-KW"/>
</dbReference>
<dbReference type="InterPro" id="IPR002528">
    <property type="entry name" value="MATE_fam"/>
</dbReference>
<evidence type="ECO:0000256" key="2">
    <source>
        <dbReference type="ARBA" id="ARBA00022448"/>
    </source>
</evidence>
<keyword evidence="8 10" id="KW-0472">Membrane</keyword>
<feature type="transmembrane region" description="Helical" evidence="10">
    <location>
        <begin position="37"/>
        <end position="62"/>
    </location>
</feature>
<dbReference type="GO" id="GO:0042910">
    <property type="term" value="F:xenobiotic transmembrane transporter activity"/>
    <property type="evidence" value="ECO:0007669"/>
    <property type="project" value="InterPro"/>
</dbReference>
<dbReference type="OrthoDB" id="9776324at2"/>
<dbReference type="Proteomes" id="UP000297407">
    <property type="component" value="Unassembled WGS sequence"/>
</dbReference>
<evidence type="ECO:0000313" key="12">
    <source>
        <dbReference type="Proteomes" id="UP000297407"/>
    </source>
</evidence>
<evidence type="ECO:0000256" key="3">
    <source>
        <dbReference type="ARBA" id="ARBA00022449"/>
    </source>
</evidence>
<comment type="caution">
    <text evidence="11">The sequence shown here is derived from an EMBL/GenBank/DDBJ whole genome shotgun (WGS) entry which is preliminary data.</text>
</comment>
<gene>
    <name evidence="11" type="ORF">E4635_10445</name>
</gene>
<feature type="transmembrane region" description="Helical" evidence="10">
    <location>
        <begin position="268"/>
        <end position="286"/>
    </location>
</feature>
<dbReference type="GO" id="GO:0015297">
    <property type="term" value="F:antiporter activity"/>
    <property type="evidence" value="ECO:0007669"/>
    <property type="project" value="UniProtKB-KW"/>
</dbReference>
<dbReference type="PANTHER" id="PTHR43298:SF2">
    <property type="entry name" value="FMN_FAD EXPORTER YEEO-RELATED"/>
    <property type="match status" value="1"/>
</dbReference>
<dbReference type="InterPro" id="IPR048279">
    <property type="entry name" value="MdtK-like"/>
</dbReference>
<dbReference type="RefSeq" id="WP_135526640.1">
    <property type="nucleotide sequence ID" value="NZ_SRLH01000005.1"/>
</dbReference>
<dbReference type="NCBIfam" id="TIGR00797">
    <property type="entry name" value="matE"/>
    <property type="match status" value="1"/>
</dbReference>
<dbReference type="InterPro" id="IPR050222">
    <property type="entry name" value="MATE_MdtK"/>
</dbReference>
<keyword evidence="2" id="KW-0813">Transport</keyword>
<feature type="transmembrane region" description="Helical" evidence="10">
    <location>
        <begin position="444"/>
        <end position="464"/>
    </location>
</feature>
<feature type="transmembrane region" description="Helical" evidence="10">
    <location>
        <begin position="121"/>
        <end position="139"/>
    </location>
</feature>
<evidence type="ECO:0000256" key="4">
    <source>
        <dbReference type="ARBA" id="ARBA00022475"/>
    </source>
</evidence>
<evidence type="ECO:0000313" key="11">
    <source>
        <dbReference type="EMBL" id="TGD57601.1"/>
    </source>
</evidence>
<dbReference type="PIRSF" id="PIRSF006603">
    <property type="entry name" value="DinF"/>
    <property type="match status" value="1"/>
</dbReference>